<keyword evidence="2" id="KW-1185">Reference proteome</keyword>
<evidence type="ECO:0000313" key="2">
    <source>
        <dbReference type="Proteomes" id="UP000248410"/>
    </source>
</evidence>
<dbReference type="RefSeq" id="WP_110380203.1">
    <property type="nucleotide sequence ID" value="NZ_CP029288.2"/>
</dbReference>
<organism evidence="1 2">
    <name type="scientific">Acidianus sulfidivorans JP7</name>
    <dbReference type="NCBI Taxonomy" id="619593"/>
    <lineage>
        <taxon>Archaea</taxon>
        <taxon>Thermoproteota</taxon>
        <taxon>Thermoprotei</taxon>
        <taxon>Sulfolobales</taxon>
        <taxon>Sulfolobaceae</taxon>
        <taxon>Acidianus</taxon>
    </lineage>
</organism>
<dbReference type="PIRSF" id="PIRSF009433">
    <property type="entry name" value="DUF1464"/>
    <property type="match status" value="1"/>
</dbReference>
<dbReference type="Pfam" id="PF07318">
    <property type="entry name" value="DUF1464"/>
    <property type="match status" value="1"/>
</dbReference>
<proteinExistence type="predicted"/>
<reference evidence="1 2" key="1">
    <citation type="submission" date="2018-05" db="EMBL/GenBank/DDBJ databases">
        <title>Complete Genome Sequences of Extremely Thermoacidophilic, Metal-Mobilizing Type-Strain Members of the Archaeal Family Sulfolobaceae: Acidianus brierleyi DSM-1651T, Acidianus sulfidivorans DSM-18786T, Metallosphaera hakonensis DSM-7519T, and Metallosphaera prunae DSM-10039T.</title>
        <authorList>
            <person name="Counts J.A."/>
            <person name="Kelly R.M."/>
        </authorList>
    </citation>
    <scope>NUCLEOTIDE SEQUENCE [LARGE SCALE GENOMIC DNA]</scope>
    <source>
        <strain evidence="1 2">JP7</strain>
    </source>
</reference>
<dbReference type="Proteomes" id="UP000248410">
    <property type="component" value="Chromosome"/>
</dbReference>
<evidence type="ECO:0000313" key="1">
    <source>
        <dbReference type="EMBL" id="AWR97313.1"/>
    </source>
</evidence>
<sequence length="299" mass="33244">MLFAGIDPGSESYAIAVVDELGRIKDYFEIPTSLIVHESINIAKYIYNLRPKIITLPSGHGLPFFKSSKITNKELFLLTLADPEKEGPLRSLLLSLRSENAFTIPSVIELDSVDAYKKINKIDMGTADKVSSAFFYRTMFDSFVLVEVGRHFSSIIIVKDGVIIDGFGGTEIPGFISPGCLDGEVVYLLHKFSTINKNTIYTNGDKKRSIDIIKIIAEWYSLTYKLPIIISGKGKNELDFGIKMEFKFKEAAVGAAYIANALGGGIFAKYIDMLNSHGTAIDYVRLQGWEEVISWIKTL</sequence>
<gene>
    <name evidence="1" type="ORF">DFR86_06945</name>
</gene>
<dbReference type="OrthoDB" id="146520at2157"/>
<dbReference type="InterPro" id="IPR009927">
    <property type="entry name" value="DUF1464"/>
</dbReference>
<dbReference type="EMBL" id="CP029288">
    <property type="protein sequence ID" value="AWR97313.1"/>
    <property type="molecule type" value="Genomic_DNA"/>
</dbReference>
<name>A0A2U9IMR4_9CREN</name>
<dbReference type="GeneID" id="36837692"/>
<dbReference type="KEGG" id="asul:DFR86_06945"/>
<accession>A0A2U9IMR4</accession>
<dbReference type="AlphaFoldDB" id="A0A2U9IMR4"/>
<protein>
    <submittedName>
        <fullName evidence="1">DUF1464 domain-containing protein</fullName>
    </submittedName>
</protein>